<reference evidence="1" key="1">
    <citation type="submission" date="2019-08" db="EMBL/GenBank/DDBJ databases">
        <authorList>
            <person name="Kucharzyk K."/>
            <person name="Murdoch R.W."/>
            <person name="Higgins S."/>
            <person name="Loffler F."/>
        </authorList>
    </citation>
    <scope>NUCLEOTIDE SEQUENCE</scope>
</reference>
<dbReference type="Gene3D" id="3.40.190.10">
    <property type="entry name" value="Periplasmic binding protein-like II"/>
    <property type="match status" value="1"/>
</dbReference>
<dbReference type="Pfam" id="PF03401">
    <property type="entry name" value="TctC"/>
    <property type="match status" value="1"/>
</dbReference>
<sequence>MRKNVSWRVLGAMVLAFGLAFFGTAGAAFAADSSATVKWPTQPINLLVPASTGGATDISMRLLAEYITKKTGQAVVITNMTGLAGYEKVRTSKPNGYNYVAGITGLLISKAQGDLNFGWDAFDPVTRLNSDTSTGIVVHKNSPYQTIGKLLDAAKANPKKITGGISMTGYPYLYILALKKSLGIDLYFVDAGNTAERNTALLGKQVDYIVTNAIAAKAFLASGDFKFIATAGKKRNYFLPNTPTFLESGYKFDFPGQSAYIFASKGTDPAIIEAFNKLLQEITADKEYQARVLAMNSEPSIATSVAETIEDLKEATATFEFYIE</sequence>
<dbReference type="EMBL" id="VSSQ01000010">
    <property type="protein sequence ID" value="MPL59701.1"/>
    <property type="molecule type" value="Genomic_DNA"/>
</dbReference>
<dbReference type="PIRSF" id="PIRSF017082">
    <property type="entry name" value="YflP"/>
    <property type="match status" value="1"/>
</dbReference>
<comment type="caution">
    <text evidence="1">The sequence shown here is derived from an EMBL/GenBank/DDBJ whole genome shotgun (WGS) entry which is preliminary data.</text>
</comment>
<evidence type="ECO:0008006" key="2">
    <source>
        <dbReference type="Google" id="ProtNLM"/>
    </source>
</evidence>
<dbReference type="SUPFAM" id="SSF53850">
    <property type="entry name" value="Periplasmic binding protein-like II"/>
    <property type="match status" value="1"/>
</dbReference>
<name>A0A644T1A5_9ZZZZ</name>
<dbReference type="InterPro" id="IPR005064">
    <property type="entry name" value="BUG"/>
</dbReference>
<dbReference type="Gene3D" id="3.40.190.150">
    <property type="entry name" value="Bordetella uptake gene, domain 1"/>
    <property type="match status" value="1"/>
</dbReference>
<accession>A0A644T1A5</accession>
<dbReference type="PANTHER" id="PTHR42928">
    <property type="entry name" value="TRICARBOXYLATE-BINDING PROTEIN"/>
    <property type="match status" value="1"/>
</dbReference>
<gene>
    <name evidence="1" type="ORF">SDC9_05256</name>
</gene>
<organism evidence="1">
    <name type="scientific">bioreactor metagenome</name>
    <dbReference type="NCBI Taxonomy" id="1076179"/>
    <lineage>
        <taxon>unclassified sequences</taxon>
        <taxon>metagenomes</taxon>
        <taxon>ecological metagenomes</taxon>
    </lineage>
</organism>
<dbReference type="InterPro" id="IPR042100">
    <property type="entry name" value="Bug_dom1"/>
</dbReference>
<proteinExistence type="predicted"/>
<dbReference type="CDD" id="cd07012">
    <property type="entry name" value="PBP2_Bug_TTT"/>
    <property type="match status" value="1"/>
</dbReference>
<protein>
    <recommendedName>
        <fullName evidence="2">Tripartite tricarboxylate transporter family receptor</fullName>
    </recommendedName>
</protein>
<dbReference type="PANTHER" id="PTHR42928:SF5">
    <property type="entry name" value="BLR1237 PROTEIN"/>
    <property type="match status" value="1"/>
</dbReference>
<dbReference type="AlphaFoldDB" id="A0A644T1A5"/>
<evidence type="ECO:0000313" key="1">
    <source>
        <dbReference type="EMBL" id="MPL59701.1"/>
    </source>
</evidence>